<comment type="caution">
    <text evidence="1">The sequence shown here is derived from an EMBL/GenBank/DDBJ whole genome shotgun (WGS) entry which is preliminary data.</text>
</comment>
<dbReference type="Proteomes" id="UP001595075">
    <property type="component" value="Unassembled WGS sequence"/>
</dbReference>
<organism evidence="1 2">
    <name type="scientific">Oculimacula yallundae</name>
    <dbReference type="NCBI Taxonomy" id="86028"/>
    <lineage>
        <taxon>Eukaryota</taxon>
        <taxon>Fungi</taxon>
        <taxon>Dikarya</taxon>
        <taxon>Ascomycota</taxon>
        <taxon>Pezizomycotina</taxon>
        <taxon>Leotiomycetes</taxon>
        <taxon>Helotiales</taxon>
        <taxon>Ploettnerulaceae</taxon>
        <taxon>Oculimacula</taxon>
    </lineage>
</organism>
<sequence length="33" mass="3697">MSKSITALVFGDNRYPGLALRPNVARYILAYLL</sequence>
<dbReference type="EMBL" id="JAZHXI010000028">
    <property type="protein sequence ID" value="KAL2059713.1"/>
    <property type="molecule type" value="Genomic_DNA"/>
</dbReference>
<name>A0ABR4BPI9_9HELO</name>
<accession>A0ABR4BPI9</accession>
<keyword evidence="2" id="KW-1185">Reference proteome</keyword>
<protein>
    <submittedName>
        <fullName evidence="1">Uncharacterized protein</fullName>
    </submittedName>
</protein>
<proteinExistence type="predicted"/>
<evidence type="ECO:0000313" key="1">
    <source>
        <dbReference type="EMBL" id="KAL2059713.1"/>
    </source>
</evidence>
<evidence type="ECO:0000313" key="2">
    <source>
        <dbReference type="Proteomes" id="UP001595075"/>
    </source>
</evidence>
<gene>
    <name evidence="1" type="ORF">VTL71DRAFT_10235</name>
</gene>
<reference evidence="1 2" key="1">
    <citation type="journal article" date="2024" name="Commun. Biol.">
        <title>Comparative genomic analysis of thermophilic fungi reveals convergent evolutionary adaptations and gene losses.</title>
        <authorList>
            <person name="Steindorff A.S."/>
            <person name="Aguilar-Pontes M.V."/>
            <person name="Robinson A.J."/>
            <person name="Andreopoulos B."/>
            <person name="LaButti K."/>
            <person name="Kuo A."/>
            <person name="Mondo S."/>
            <person name="Riley R."/>
            <person name="Otillar R."/>
            <person name="Haridas S."/>
            <person name="Lipzen A."/>
            <person name="Grimwood J."/>
            <person name="Schmutz J."/>
            <person name="Clum A."/>
            <person name="Reid I.D."/>
            <person name="Moisan M.C."/>
            <person name="Butler G."/>
            <person name="Nguyen T.T.M."/>
            <person name="Dewar K."/>
            <person name="Conant G."/>
            <person name="Drula E."/>
            <person name="Henrissat B."/>
            <person name="Hansel C."/>
            <person name="Singer S."/>
            <person name="Hutchinson M.I."/>
            <person name="de Vries R.P."/>
            <person name="Natvig D.O."/>
            <person name="Powell A.J."/>
            <person name="Tsang A."/>
            <person name="Grigoriev I.V."/>
        </authorList>
    </citation>
    <scope>NUCLEOTIDE SEQUENCE [LARGE SCALE GENOMIC DNA]</scope>
    <source>
        <strain evidence="1 2">CBS 494.80</strain>
    </source>
</reference>